<feature type="transmembrane region" description="Helical" evidence="2">
    <location>
        <begin position="28"/>
        <end position="47"/>
    </location>
</feature>
<protein>
    <submittedName>
        <fullName evidence="3">Uncharacterized protein</fullName>
    </submittedName>
</protein>
<dbReference type="Proteomes" id="UP000566663">
    <property type="component" value="Unassembled WGS sequence"/>
</dbReference>
<evidence type="ECO:0000313" key="4">
    <source>
        <dbReference type="Proteomes" id="UP000566663"/>
    </source>
</evidence>
<keyword evidence="2" id="KW-0472">Membrane</keyword>
<keyword evidence="4" id="KW-1185">Reference proteome</keyword>
<feature type="region of interest" description="Disordered" evidence="1">
    <location>
        <begin position="118"/>
        <end position="155"/>
    </location>
</feature>
<evidence type="ECO:0000256" key="2">
    <source>
        <dbReference type="SAM" id="Phobius"/>
    </source>
</evidence>
<dbReference type="RefSeq" id="WP_183255297.1">
    <property type="nucleotide sequence ID" value="NZ_BAAAFF010000001.1"/>
</dbReference>
<sequence length="239" mass="25038">MSYSEDFAAVDTAGAPLDPTIMIGADPMVWGAILLALVVAALVGWLIGQGARSRRNDAAHAIWQAVDDAAKAAMKADTEALPARASELRRVLRARLGRTLAFGGELGKRAAALDKALDGEGEDKTRHPAAPAPDSGAGHGHDGHGAGKDDHAAAPSNAASVTIVSVHAPPGAAQSHPADHGKRPMTTKERNDALRLAVADFNDHWRHRSAREDDMRAIVAELCHPGPPRPRLSHGGDHL</sequence>
<keyword evidence="2" id="KW-0812">Transmembrane</keyword>
<dbReference type="AlphaFoldDB" id="A0A7W8I1B4"/>
<evidence type="ECO:0000256" key="1">
    <source>
        <dbReference type="SAM" id="MobiDB-lite"/>
    </source>
</evidence>
<feature type="compositionally biased region" description="Basic and acidic residues" evidence="1">
    <location>
        <begin position="139"/>
        <end position="152"/>
    </location>
</feature>
<dbReference type="EMBL" id="JACHFZ010000004">
    <property type="protein sequence ID" value="MBB5292697.1"/>
    <property type="molecule type" value="Genomic_DNA"/>
</dbReference>
<comment type="caution">
    <text evidence="3">The sequence shown here is derived from an EMBL/GenBank/DDBJ whole genome shotgun (WGS) entry which is preliminary data.</text>
</comment>
<organism evidence="3 4">
    <name type="scientific">Brevundimonas basaltis</name>
    <dbReference type="NCBI Taxonomy" id="472166"/>
    <lineage>
        <taxon>Bacteria</taxon>
        <taxon>Pseudomonadati</taxon>
        <taxon>Pseudomonadota</taxon>
        <taxon>Alphaproteobacteria</taxon>
        <taxon>Caulobacterales</taxon>
        <taxon>Caulobacteraceae</taxon>
        <taxon>Brevundimonas</taxon>
    </lineage>
</organism>
<keyword evidence="2" id="KW-1133">Transmembrane helix</keyword>
<gene>
    <name evidence="3" type="ORF">HNQ67_002221</name>
</gene>
<evidence type="ECO:0000313" key="3">
    <source>
        <dbReference type="EMBL" id="MBB5292697.1"/>
    </source>
</evidence>
<proteinExistence type="predicted"/>
<reference evidence="3 4" key="1">
    <citation type="submission" date="2020-08" db="EMBL/GenBank/DDBJ databases">
        <title>Genomic Encyclopedia of Type Strains, Phase IV (KMG-IV): sequencing the most valuable type-strain genomes for metagenomic binning, comparative biology and taxonomic classification.</title>
        <authorList>
            <person name="Goeker M."/>
        </authorList>
    </citation>
    <scope>NUCLEOTIDE SEQUENCE [LARGE SCALE GENOMIC DNA]</scope>
    <source>
        <strain evidence="3 4">DSM 25335</strain>
    </source>
</reference>
<accession>A0A7W8I1B4</accession>
<name>A0A7W8I1B4_9CAUL</name>